<dbReference type="PROSITE" id="PS00135">
    <property type="entry name" value="TRYPSIN_SER"/>
    <property type="match status" value="1"/>
</dbReference>
<evidence type="ECO:0000256" key="6">
    <source>
        <dbReference type="RuleBase" id="RU363034"/>
    </source>
</evidence>
<dbReference type="KEGG" id="gmh:115561403"/>
<dbReference type="SMART" id="SM00020">
    <property type="entry name" value="Tryp_SPc"/>
    <property type="match status" value="1"/>
</dbReference>
<dbReference type="InterPro" id="IPR001254">
    <property type="entry name" value="Trypsin_dom"/>
</dbReference>
<keyword evidence="2 6" id="KW-0645">Protease</keyword>
<name>A0A8C4Z0C3_GADMO</name>
<accession>A0A8C4Z0C3</accession>
<evidence type="ECO:0000313" key="9">
    <source>
        <dbReference type="Ensembl" id="ENSGMOP00000004644.2"/>
    </source>
</evidence>
<dbReference type="AlphaFoldDB" id="A0A8C4Z0C3"/>
<keyword evidence="7" id="KW-0732">Signal</keyword>
<reference evidence="9" key="1">
    <citation type="submission" date="2025-08" db="UniProtKB">
        <authorList>
            <consortium name="Ensembl"/>
        </authorList>
    </citation>
    <scope>IDENTIFICATION</scope>
</reference>
<dbReference type="InterPro" id="IPR018114">
    <property type="entry name" value="TRYPSIN_HIS"/>
</dbReference>
<dbReference type="GO" id="GO:0006508">
    <property type="term" value="P:proteolysis"/>
    <property type="evidence" value="ECO:0007669"/>
    <property type="project" value="UniProtKB-KW"/>
</dbReference>
<evidence type="ECO:0000256" key="2">
    <source>
        <dbReference type="ARBA" id="ARBA00022670"/>
    </source>
</evidence>
<reference evidence="9" key="2">
    <citation type="submission" date="2025-09" db="UniProtKB">
        <authorList>
            <consortium name="Ensembl"/>
        </authorList>
    </citation>
    <scope>IDENTIFICATION</scope>
</reference>
<feature type="domain" description="Peptidase S1" evidence="8">
    <location>
        <begin position="28"/>
        <end position="261"/>
    </location>
</feature>
<evidence type="ECO:0000256" key="1">
    <source>
        <dbReference type="ARBA" id="ARBA00009228"/>
    </source>
</evidence>
<protein>
    <submittedName>
        <fullName evidence="9">Granzyme A-like</fullName>
    </submittedName>
</protein>
<feature type="chain" id="PRO_5034129826" evidence="7">
    <location>
        <begin position="27"/>
        <end position="262"/>
    </location>
</feature>
<dbReference type="GeneID" id="115561403"/>
<dbReference type="RefSeq" id="XP_030237291.1">
    <property type="nucleotide sequence ID" value="XM_030381431.1"/>
</dbReference>
<evidence type="ECO:0000256" key="3">
    <source>
        <dbReference type="ARBA" id="ARBA00022801"/>
    </source>
</evidence>
<dbReference type="PANTHER" id="PTHR24271:SF52">
    <property type="entry name" value="GRANZYME K"/>
    <property type="match status" value="1"/>
</dbReference>
<dbReference type="Pfam" id="PF00089">
    <property type="entry name" value="Trypsin"/>
    <property type="match status" value="1"/>
</dbReference>
<dbReference type="Ensembl" id="ENSGMOT00000004784.2">
    <property type="protein sequence ID" value="ENSGMOP00000004644.2"/>
    <property type="gene ID" value="ENSGMOG00000004213.2"/>
</dbReference>
<dbReference type="InterPro" id="IPR033116">
    <property type="entry name" value="TRYPSIN_SER"/>
</dbReference>
<dbReference type="GO" id="GO:0004252">
    <property type="term" value="F:serine-type endopeptidase activity"/>
    <property type="evidence" value="ECO:0007669"/>
    <property type="project" value="InterPro"/>
</dbReference>
<dbReference type="PANTHER" id="PTHR24271">
    <property type="entry name" value="KALLIKREIN-RELATED"/>
    <property type="match status" value="1"/>
</dbReference>
<keyword evidence="5" id="KW-1015">Disulfide bond</keyword>
<dbReference type="InterPro" id="IPR009003">
    <property type="entry name" value="Peptidase_S1_PA"/>
</dbReference>
<sequence length="262" mass="28442">MASSLLALVKTLCLVLHVQLCACGEAEIIGGKKVKAHSLPHMALLFNRTDQPCCGGALLSSRWVLTAAHCSNICTVRLGVDNIPNSLTDRSVQVRKVSKRYPHYAFNQTTHIHDLQLLKLDQEVNPTDTVKFLPLPNEMPDPQEGTKCTVAGWGAVNASNFKMTDDLMSANVTVIKRETCNSPTYYNSDPVITANMVCAGTVGENEKDQDACRGDSGGPLMCNGVQVGVTAFGRGCAKRNKPGVYILLSKEHIDWINGIMQI</sequence>
<organism evidence="9 10">
    <name type="scientific">Gadus morhua</name>
    <name type="common">Atlantic cod</name>
    <dbReference type="NCBI Taxonomy" id="8049"/>
    <lineage>
        <taxon>Eukaryota</taxon>
        <taxon>Metazoa</taxon>
        <taxon>Chordata</taxon>
        <taxon>Craniata</taxon>
        <taxon>Vertebrata</taxon>
        <taxon>Euteleostomi</taxon>
        <taxon>Actinopterygii</taxon>
        <taxon>Neopterygii</taxon>
        <taxon>Teleostei</taxon>
        <taxon>Neoteleostei</taxon>
        <taxon>Acanthomorphata</taxon>
        <taxon>Zeiogadaria</taxon>
        <taxon>Gadariae</taxon>
        <taxon>Gadiformes</taxon>
        <taxon>Gadoidei</taxon>
        <taxon>Gadidae</taxon>
        <taxon>Gadus</taxon>
    </lineage>
</organism>
<gene>
    <name evidence="9" type="primary">LOC115561403</name>
</gene>
<comment type="similarity">
    <text evidence="1">Belongs to the peptidase S1 family. Snake venom subfamily.</text>
</comment>
<feature type="signal peptide" evidence="7">
    <location>
        <begin position="1"/>
        <end position="26"/>
    </location>
</feature>
<dbReference type="FunFam" id="2.40.10.10:FF:000010">
    <property type="entry name" value="Kallikrein related peptidase 11"/>
    <property type="match status" value="1"/>
</dbReference>
<evidence type="ECO:0000256" key="7">
    <source>
        <dbReference type="SAM" id="SignalP"/>
    </source>
</evidence>
<dbReference type="OrthoDB" id="6755574at2759"/>
<evidence type="ECO:0000256" key="4">
    <source>
        <dbReference type="ARBA" id="ARBA00022825"/>
    </source>
</evidence>
<evidence type="ECO:0000259" key="8">
    <source>
        <dbReference type="PROSITE" id="PS50240"/>
    </source>
</evidence>
<evidence type="ECO:0000256" key="5">
    <source>
        <dbReference type="ARBA" id="ARBA00023157"/>
    </source>
</evidence>
<keyword evidence="4 6" id="KW-0720">Serine protease</keyword>
<dbReference type="SUPFAM" id="SSF50494">
    <property type="entry name" value="Trypsin-like serine proteases"/>
    <property type="match status" value="1"/>
</dbReference>
<keyword evidence="3 6" id="KW-0378">Hydrolase</keyword>
<proteinExistence type="inferred from homology"/>
<dbReference type="InterPro" id="IPR043504">
    <property type="entry name" value="Peptidase_S1_PA_chymotrypsin"/>
</dbReference>
<dbReference type="PRINTS" id="PR00722">
    <property type="entry name" value="CHYMOTRYPSIN"/>
</dbReference>
<dbReference type="Gene3D" id="2.40.10.10">
    <property type="entry name" value="Trypsin-like serine proteases"/>
    <property type="match status" value="2"/>
</dbReference>
<dbReference type="InterPro" id="IPR001314">
    <property type="entry name" value="Peptidase_S1A"/>
</dbReference>
<dbReference type="CDD" id="cd00190">
    <property type="entry name" value="Tryp_SPc"/>
    <property type="match status" value="1"/>
</dbReference>
<dbReference type="PROSITE" id="PS00134">
    <property type="entry name" value="TRYPSIN_HIS"/>
    <property type="match status" value="1"/>
</dbReference>
<dbReference type="GeneTree" id="ENSGT00940000163484"/>
<keyword evidence="10" id="KW-1185">Reference proteome</keyword>
<evidence type="ECO:0000313" key="10">
    <source>
        <dbReference type="Proteomes" id="UP000694546"/>
    </source>
</evidence>
<dbReference type="OMA" id="WINGIMQ"/>
<dbReference type="Proteomes" id="UP000694546">
    <property type="component" value="Chromosome 16"/>
</dbReference>
<dbReference type="PROSITE" id="PS50240">
    <property type="entry name" value="TRYPSIN_DOM"/>
    <property type="match status" value="1"/>
</dbReference>